<dbReference type="EMBL" id="SWFM01000003">
    <property type="protein sequence ID" value="TKD69946.1"/>
    <property type="molecule type" value="Genomic_DNA"/>
</dbReference>
<dbReference type="SUPFAM" id="SSF55729">
    <property type="entry name" value="Acyl-CoA N-acyltransferases (Nat)"/>
    <property type="match status" value="1"/>
</dbReference>
<evidence type="ECO:0000259" key="1">
    <source>
        <dbReference type="PROSITE" id="PS51186"/>
    </source>
</evidence>
<gene>
    <name evidence="2" type="ORF">FBF83_11805</name>
</gene>
<comment type="caution">
    <text evidence="2">The sequence shown here is derived from an EMBL/GenBank/DDBJ whole genome shotgun (WGS) entry which is preliminary data.</text>
</comment>
<dbReference type="InterPro" id="IPR000182">
    <property type="entry name" value="GNAT_dom"/>
</dbReference>
<name>A0A4U1MHN8_9BACL</name>
<dbReference type="OrthoDB" id="423921at2"/>
<protein>
    <submittedName>
        <fullName evidence="2">GNAT family N-acetyltransferase</fullName>
    </submittedName>
</protein>
<dbReference type="PROSITE" id="PS51186">
    <property type="entry name" value="GNAT"/>
    <property type="match status" value="1"/>
</dbReference>
<feature type="domain" description="N-acetyltransferase" evidence="1">
    <location>
        <begin position="11"/>
        <end position="154"/>
    </location>
</feature>
<sequence length="159" mass="18468">MNYHFEMMNKEEVEKVISWKYEGIYAFYDMEADMEDLREFRDDAAENENYWSVYQKDLFVGFFNFNEQQIGQVEIGLGMNPKLVGQGYGLNFLMAGIQKAIALYQPSSLTMAVAEFNKRAIKVYQKAGFIPVKTFIQHTNGGTYPFISMKKEVDLHHSI</sequence>
<keyword evidence="2" id="KW-0808">Transferase</keyword>
<dbReference type="GO" id="GO:0016747">
    <property type="term" value="F:acyltransferase activity, transferring groups other than amino-acyl groups"/>
    <property type="evidence" value="ECO:0007669"/>
    <property type="project" value="InterPro"/>
</dbReference>
<organism evidence="2 3">
    <name type="scientific">Guptibacillus hwajinpoensis</name>
    <dbReference type="NCBI Taxonomy" id="208199"/>
    <lineage>
        <taxon>Bacteria</taxon>
        <taxon>Bacillati</taxon>
        <taxon>Bacillota</taxon>
        <taxon>Bacilli</taxon>
        <taxon>Bacillales</taxon>
        <taxon>Guptibacillaceae</taxon>
        <taxon>Guptibacillus</taxon>
    </lineage>
</organism>
<dbReference type="InterPro" id="IPR016181">
    <property type="entry name" value="Acyl_CoA_acyltransferase"/>
</dbReference>
<dbReference type="RefSeq" id="WP_136947365.1">
    <property type="nucleotide sequence ID" value="NZ_SWFM01000003.1"/>
</dbReference>
<dbReference type="AlphaFoldDB" id="A0A4U1MHN8"/>
<reference evidence="2 3" key="1">
    <citation type="submission" date="2019-04" db="EMBL/GenBank/DDBJ databases">
        <title>Genome sequence of Bacillus hwajinpoensis strain Y2.</title>
        <authorList>
            <person name="Fair J.L."/>
            <person name="Maclea K.S."/>
        </authorList>
    </citation>
    <scope>NUCLEOTIDE SEQUENCE [LARGE SCALE GENOMIC DNA]</scope>
    <source>
        <strain evidence="2 3">Y2</strain>
    </source>
</reference>
<dbReference type="Proteomes" id="UP000310541">
    <property type="component" value="Unassembled WGS sequence"/>
</dbReference>
<proteinExistence type="predicted"/>
<evidence type="ECO:0000313" key="3">
    <source>
        <dbReference type="Proteomes" id="UP000310541"/>
    </source>
</evidence>
<accession>A0A4U1MHN8</accession>
<evidence type="ECO:0000313" key="2">
    <source>
        <dbReference type="EMBL" id="TKD69946.1"/>
    </source>
</evidence>
<dbReference type="Gene3D" id="3.40.630.30">
    <property type="match status" value="1"/>
</dbReference>
<dbReference type="Pfam" id="PF13302">
    <property type="entry name" value="Acetyltransf_3"/>
    <property type="match status" value="1"/>
</dbReference>